<evidence type="ECO:0000256" key="1">
    <source>
        <dbReference type="PROSITE-ProRule" id="PRU00285"/>
    </source>
</evidence>
<dbReference type="PROSITE" id="PS01031">
    <property type="entry name" value="SHSP"/>
    <property type="match status" value="1"/>
</dbReference>
<gene>
    <name evidence="4" type="ORF">WN51_13767</name>
</gene>
<dbReference type="EMBL" id="KQ435794">
    <property type="protein sequence ID" value="KOX73689.1"/>
    <property type="molecule type" value="Genomic_DNA"/>
</dbReference>
<accession>A0A0M9A161</accession>
<dbReference type="AlphaFoldDB" id="A0A0M9A161"/>
<dbReference type="GO" id="GO:0005634">
    <property type="term" value="C:nucleus"/>
    <property type="evidence" value="ECO:0007669"/>
    <property type="project" value="TreeGrafter"/>
</dbReference>
<evidence type="ECO:0000313" key="5">
    <source>
        <dbReference type="Proteomes" id="UP000053105"/>
    </source>
</evidence>
<dbReference type="GO" id="GO:0051082">
    <property type="term" value="F:unfolded protein binding"/>
    <property type="evidence" value="ECO:0007669"/>
    <property type="project" value="TreeGrafter"/>
</dbReference>
<dbReference type="InterPro" id="IPR002068">
    <property type="entry name" value="A-crystallin/Hsp20_dom"/>
</dbReference>
<dbReference type="Gene3D" id="2.60.40.790">
    <property type="match status" value="1"/>
</dbReference>
<dbReference type="GO" id="GO:0005737">
    <property type="term" value="C:cytoplasm"/>
    <property type="evidence" value="ECO:0007669"/>
    <property type="project" value="TreeGrafter"/>
</dbReference>
<dbReference type="PANTHER" id="PTHR45640">
    <property type="entry name" value="HEAT SHOCK PROTEIN HSP-12.2-RELATED"/>
    <property type="match status" value="1"/>
</dbReference>
<dbReference type="GO" id="GO:0042026">
    <property type="term" value="P:protein refolding"/>
    <property type="evidence" value="ECO:0007669"/>
    <property type="project" value="TreeGrafter"/>
</dbReference>
<evidence type="ECO:0000259" key="3">
    <source>
        <dbReference type="PROSITE" id="PS01031"/>
    </source>
</evidence>
<evidence type="ECO:0000313" key="4">
    <source>
        <dbReference type="EMBL" id="KOX73689.1"/>
    </source>
</evidence>
<keyword evidence="5" id="KW-1185">Reference proteome</keyword>
<feature type="domain" description="SHSP" evidence="3">
    <location>
        <begin position="147"/>
        <end position="256"/>
    </location>
</feature>
<dbReference type="OrthoDB" id="1431247at2759"/>
<organism evidence="4 5">
    <name type="scientific">Melipona quadrifasciata</name>
    <dbReference type="NCBI Taxonomy" id="166423"/>
    <lineage>
        <taxon>Eukaryota</taxon>
        <taxon>Metazoa</taxon>
        <taxon>Ecdysozoa</taxon>
        <taxon>Arthropoda</taxon>
        <taxon>Hexapoda</taxon>
        <taxon>Insecta</taxon>
        <taxon>Pterygota</taxon>
        <taxon>Neoptera</taxon>
        <taxon>Endopterygota</taxon>
        <taxon>Hymenoptera</taxon>
        <taxon>Apocrita</taxon>
        <taxon>Aculeata</taxon>
        <taxon>Apoidea</taxon>
        <taxon>Anthophila</taxon>
        <taxon>Apidae</taxon>
        <taxon>Melipona</taxon>
    </lineage>
</organism>
<dbReference type="SUPFAM" id="SSF49764">
    <property type="entry name" value="HSP20-like chaperones"/>
    <property type="match status" value="1"/>
</dbReference>
<dbReference type="CDD" id="cd06526">
    <property type="entry name" value="metazoan_ACD"/>
    <property type="match status" value="1"/>
</dbReference>
<comment type="similarity">
    <text evidence="1 2">Belongs to the small heat shock protein (HSP20) family.</text>
</comment>
<dbReference type="GO" id="GO:0009408">
    <property type="term" value="P:response to heat"/>
    <property type="evidence" value="ECO:0007669"/>
    <property type="project" value="TreeGrafter"/>
</dbReference>
<dbReference type="STRING" id="166423.A0A0M9A161"/>
<name>A0A0M9A161_9HYME</name>
<proteinExistence type="inferred from homology"/>
<dbReference type="InterPro" id="IPR008978">
    <property type="entry name" value="HSP20-like_chaperone"/>
</dbReference>
<evidence type="ECO:0000256" key="2">
    <source>
        <dbReference type="RuleBase" id="RU003616"/>
    </source>
</evidence>
<protein>
    <submittedName>
        <fullName evidence="4">Protein lethal(2)essential for life</fullName>
    </submittedName>
</protein>
<dbReference type="PANTHER" id="PTHR45640:SF34">
    <property type="entry name" value="PROTEIN LETHAL(2)ESSENTIAL FOR LIFE"/>
    <property type="match status" value="1"/>
</dbReference>
<dbReference type="InterPro" id="IPR001436">
    <property type="entry name" value="Alpha-crystallin/sHSP_animal"/>
</dbReference>
<dbReference type="Proteomes" id="UP000053105">
    <property type="component" value="Unassembled WGS sequence"/>
</dbReference>
<sequence>MYYEENLTLINIVAIKHQIIQFVLLFSYAVNVSNEEKIYSASGESRYRGTLHTEKIDYKTRSLRHKKIKISIPKSSSIFAPEMSVVPLMFRDWWDDFDRPVSRLMDQHFGRALNRDDLLSRFSDLGLERPLRSIFRDRYYRPWRTVARQASSGSSTIQIDSKDNFQVILDVQQFSPEEITVKTVGNDVIVEAKHEERQDEHGFVSRHFVRRYVLPPSHDVINITSSLSSDGVLTITAPKKEETSSGTERVIEITKTGVPASKPIKVETTTEEK</sequence>
<reference evidence="4 5" key="1">
    <citation type="submission" date="2015-07" db="EMBL/GenBank/DDBJ databases">
        <title>The genome of Melipona quadrifasciata.</title>
        <authorList>
            <person name="Pan H."/>
            <person name="Kapheim K."/>
        </authorList>
    </citation>
    <scope>NUCLEOTIDE SEQUENCE [LARGE SCALE GENOMIC DNA]</scope>
    <source>
        <strain evidence="4">0111107301</strain>
        <tissue evidence="4">Whole body</tissue>
    </source>
</reference>
<dbReference type="PRINTS" id="PR00299">
    <property type="entry name" value="ACRYSTALLIN"/>
</dbReference>
<dbReference type="Pfam" id="PF00011">
    <property type="entry name" value="HSP20"/>
    <property type="match status" value="1"/>
</dbReference>